<evidence type="ECO:0000313" key="1">
    <source>
        <dbReference type="EMBL" id="MBC5738115.1"/>
    </source>
</evidence>
<organism evidence="1 2">
    <name type="scientific">Lawsonibacter faecis</name>
    <dbReference type="NCBI Taxonomy" id="2763052"/>
    <lineage>
        <taxon>Bacteria</taxon>
        <taxon>Bacillati</taxon>
        <taxon>Bacillota</taxon>
        <taxon>Clostridia</taxon>
        <taxon>Eubacteriales</taxon>
        <taxon>Oscillospiraceae</taxon>
        <taxon>Lawsonibacter</taxon>
    </lineage>
</organism>
<accession>A0A8J6JNP4</accession>
<name>A0A8J6JNP4_9FIRM</name>
<dbReference type="EMBL" id="JACOPQ010000012">
    <property type="protein sequence ID" value="MBC5738115.1"/>
    <property type="molecule type" value="Genomic_DNA"/>
</dbReference>
<sequence>MAQFFPDAVRDIALNSANQNGGLNTPPPQDFDTPAMQGSLQQALSENLGQFVVVEFLIGTQTMEQKSGILYAVGSSVLTLFEEESQTFVICDIFSVKFVTFYLPGQRPQRYSGVYGGVSYPGGTVYTPGPVSPGPGGGVTLSGIPGINGYPGMMGR</sequence>
<protein>
    <submittedName>
        <fullName evidence="1">Uncharacterized protein</fullName>
    </submittedName>
</protein>
<dbReference type="Proteomes" id="UP000607645">
    <property type="component" value="Unassembled WGS sequence"/>
</dbReference>
<evidence type="ECO:0000313" key="2">
    <source>
        <dbReference type="Proteomes" id="UP000607645"/>
    </source>
</evidence>
<gene>
    <name evidence="1" type="ORF">H8S62_13970</name>
</gene>
<comment type="caution">
    <text evidence="1">The sequence shown here is derived from an EMBL/GenBank/DDBJ whole genome shotgun (WGS) entry which is preliminary data.</text>
</comment>
<keyword evidence="2" id="KW-1185">Reference proteome</keyword>
<dbReference type="AlphaFoldDB" id="A0A8J6JNP4"/>
<reference evidence="1" key="1">
    <citation type="submission" date="2020-08" db="EMBL/GenBank/DDBJ databases">
        <title>Genome public.</title>
        <authorList>
            <person name="Liu C."/>
            <person name="Sun Q."/>
        </authorList>
    </citation>
    <scope>NUCLEOTIDE SEQUENCE</scope>
    <source>
        <strain evidence="1">NSJ-52</strain>
    </source>
</reference>
<dbReference type="RefSeq" id="WP_186919896.1">
    <property type="nucleotide sequence ID" value="NZ_JACOPQ010000012.1"/>
</dbReference>
<proteinExistence type="predicted"/>